<sequence>MRIAVVGTSGSGKSTLAERLAGALDVPFIELDAINWQPGWVGLNATDVPEFKRRVDAAIAADAWVLAGNYGAVRDAVWSRATDLVWLDLPRGVVMRRVIRRSIVRALDGKELWPGTGNRENWRMWLSPEHPIRWAWSTYHRRKREYAQRISDPKWSHLTVHRLTRPAQAEALVRELASSAPSVSAPTRRATSPVR</sequence>
<dbReference type="InterPro" id="IPR052922">
    <property type="entry name" value="Cytidylate_Kinase-2"/>
</dbReference>
<evidence type="ECO:0000313" key="3">
    <source>
        <dbReference type="Proteomes" id="UP001597237"/>
    </source>
</evidence>
<gene>
    <name evidence="2" type="ORF">ACFSC0_09920</name>
</gene>
<dbReference type="Proteomes" id="UP001597237">
    <property type="component" value="Unassembled WGS sequence"/>
</dbReference>
<evidence type="ECO:0000259" key="1">
    <source>
        <dbReference type="Pfam" id="PF00004"/>
    </source>
</evidence>
<evidence type="ECO:0000313" key="2">
    <source>
        <dbReference type="EMBL" id="MFD1783710.1"/>
    </source>
</evidence>
<dbReference type="Gene3D" id="3.40.50.300">
    <property type="entry name" value="P-loop containing nucleotide triphosphate hydrolases"/>
    <property type="match status" value="1"/>
</dbReference>
<protein>
    <submittedName>
        <fullName evidence="2">AAA family ATPase</fullName>
    </submittedName>
</protein>
<dbReference type="RefSeq" id="WP_377355178.1">
    <property type="nucleotide sequence ID" value="NZ_JBHUEY010000001.1"/>
</dbReference>
<dbReference type="InterPro" id="IPR003959">
    <property type="entry name" value="ATPase_AAA_core"/>
</dbReference>
<reference evidence="3" key="1">
    <citation type="journal article" date="2019" name="Int. J. Syst. Evol. Microbiol.">
        <title>The Global Catalogue of Microorganisms (GCM) 10K type strain sequencing project: providing services to taxonomists for standard genome sequencing and annotation.</title>
        <authorList>
            <consortium name="The Broad Institute Genomics Platform"/>
            <consortium name="The Broad Institute Genome Sequencing Center for Infectious Disease"/>
            <person name="Wu L."/>
            <person name="Ma J."/>
        </authorList>
    </citation>
    <scope>NUCLEOTIDE SEQUENCE [LARGE SCALE GENOMIC DNA]</scope>
    <source>
        <strain evidence="3">DFY28</strain>
    </source>
</reference>
<dbReference type="PANTHER" id="PTHR37816">
    <property type="entry name" value="YALI0E33011P"/>
    <property type="match status" value="1"/>
</dbReference>
<dbReference type="EMBL" id="JBHUEY010000001">
    <property type="protein sequence ID" value="MFD1783710.1"/>
    <property type="molecule type" value="Genomic_DNA"/>
</dbReference>
<dbReference type="PANTHER" id="PTHR37816:SF1">
    <property type="entry name" value="TOXIN"/>
    <property type="match status" value="1"/>
</dbReference>
<accession>A0ABW4N4W3</accession>
<dbReference type="SUPFAM" id="SSF52540">
    <property type="entry name" value="P-loop containing nucleoside triphosphate hydrolases"/>
    <property type="match status" value="1"/>
</dbReference>
<proteinExistence type="predicted"/>
<keyword evidence="3" id="KW-1185">Reference proteome</keyword>
<name>A0ABW4N4W3_9CAUL</name>
<feature type="domain" description="ATPase AAA-type core" evidence="1">
    <location>
        <begin position="5"/>
        <end position="51"/>
    </location>
</feature>
<comment type="caution">
    <text evidence="2">The sequence shown here is derived from an EMBL/GenBank/DDBJ whole genome shotgun (WGS) entry which is preliminary data.</text>
</comment>
<organism evidence="2 3">
    <name type="scientific">Phenylobacterium terrae</name>
    <dbReference type="NCBI Taxonomy" id="2665495"/>
    <lineage>
        <taxon>Bacteria</taxon>
        <taxon>Pseudomonadati</taxon>
        <taxon>Pseudomonadota</taxon>
        <taxon>Alphaproteobacteria</taxon>
        <taxon>Caulobacterales</taxon>
        <taxon>Caulobacteraceae</taxon>
        <taxon>Phenylobacterium</taxon>
    </lineage>
</organism>
<dbReference type="InterPro" id="IPR027417">
    <property type="entry name" value="P-loop_NTPase"/>
</dbReference>
<dbReference type="Pfam" id="PF00004">
    <property type="entry name" value="AAA"/>
    <property type="match status" value="1"/>
</dbReference>